<dbReference type="PANTHER" id="PTHR11054">
    <property type="entry name" value="6-PHOSPHOGLUCONOLACTONASE"/>
    <property type="match status" value="1"/>
</dbReference>
<dbReference type="InterPro" id="IPR005900">
    <property type="entry name" value="6-phosphogluconolactonase_DevB"/>
</dbReference>
<feature type="domain" description="Glucosamine/galactosamine-6-phosphate isomerase" evidence="7">
    <location>
        <begin position="15"/>
        <end position="246"/>
    </location>
</feature>
<evidence type="ECO:0000313" key="8">
    <source>
        <dbReference type="EMBL" id="RPB23233.1"/>
    </source>
</evidence>
<evidence type="ECO:0000256" key="5">
    <source>
        <dbReference type="ARBA" id="ARBA00022801"/>
    </source>
</evidence>
<dbReference type="GO" id="GO:0017057">
    <property type="term" value="F:6-phosphogluconolactonase activity"/>
    <property type="evidence" value="ECO:0007669"/>
    <property type="project" value="UniProtKB-UniRule"/>
</dbReference>
<dbReference type="GO" id="GO:0006098">
    <property type="term" value="P:pentose-phosphate shunt"/>
    <property type="evidence" value="ECO:0007669"/>
    <property type="project" value="UniProtKB-UniPathway"/>
</dbReference>
<dbReference type="SUPFAM" id="SSF100950">
    <property type="entry name" value="NagB/RpiA/CoA transferase-like"/>
    <property type="match status" value="1"/>
</dbReference>
<dbReference type="STRING" id="1051890.A0A3N4LJY3"/>
<dbReference type="NCBIfam" id="TIGR01198">
    <property type="entry name" value="pgl"/>
    <property type="match status" value="1"/>
</dbReference>
<dbReference type="EC" id="3.1.1.31" evidence="4 6"/>
<dbReference type="FunCoup" id="A0A3N4LJY3">
    <property type="interactions" value="272"/>
</dbReference>
<evidence type="ECO:0000313" key="9">
    <source>
        <dbReference type="Proteomes" id="UP000267821"/>
    </source>
</evidence>
<dbReference type="InterPro" id="IPR006148">
    <property type="entry name" value="Glc/Gal-6P_isomerase"/>
</dbReference>
<dbReference type="OrthoDB" id="432544at2759"/>
<dbReference type="Proteomes" id="UP000267821">
    <property type="component" value="Unassembled WGS sequence"/>
</dbReference>
<evidence type="ECO:0000256" key="1">
    <source>
        <dbReference type="ARBA" id="ARBA00000832"/>
    </source>
</evidence>
<dbReference type="InParanoid" id="A0A3N4LJY3"/>
<gene>
    <name evidence="8" type="ORF">L211DRAFT_279745</name>
</gene>
<dbReference type="AlphaFoldDB" id="A0A3N4LJY3"/>
<dbReference type="Gene3D" id="3.40.50.1360">
    <property type="match status" value="1"/>
</dbReference>
<dbReference type="InterPro" id="IPR039104">
    <property type="entry name" value="6PGL"/>
</dbReference>
<evidence type="ECO:0000256" key="6">
    <source>
        <dbReference type="RuleBase" id="RU365095"/>
    </source>
</evidence>
<keyword evidence="5 6" id="KW-0378">Hydrolase</keyword>
<dbReference type="Pfam" id="PF01182">
    <property type="entry name" value="Glucosamine_iso"/>
    <property type="match status" value="1"/>
</dbReference>
<comment type="function">
    <text evidence="6">Hydrolysis of 6-phosphogluconolactone to 6-phosphogluconate.</text>
</comment>
<sequence>MANKLPRVFSYPKVDTLSSSIGTYILRLQDTALQRHGHPKFRVAISGGSLLDVLVRDPKALLLNPNTKWPQWEIFFADERAVPLDHSDSNYLQLKRTILDRIPSGYRHGKPTVYPIDDTLLEAGDERGVTQEIADAYEQTLVRCFAAKDSVKVPVFDLILLGVGPDGHTAALFPGHELLREDSAWVAAMEDAPKLPPRRITLTLPVLTHANHVVFVATGEGKRDVLKKVFEVPEEGLPCSWVNRQAGGDRVAWFVDDKAIEGVQGFVKGVL</sequence>
<protein>
    <recommendedName>
        <fullName evidence="4 6">6-phosphogluconolactonase</fullName>
        <shortName evidence="6">6PGL</shortName>
        <ecNumber evidence="4 6">3.1.1.31</ecNumber>
    </recommendedName>
</protein>
<dbReference type="InterPro" id="IPR037171">
    <property type="entry name" value="NagB/RpiA_transferase-like"/>
</dbReference>
<evidence type="ECO:0000259" key="7">
    <source>
        <dbReference type="Pfam" id="PF01182"/>
    </source>
</evidence>
<proteinExistence type="inferred from homology"/>
<comment type="similarity">
    <text evidence="3 6">Belongs to the glucosamine/galactosamine-6-phosphate isomerase family. 6-phosphogluconolactonase subfamily.</text>
</comment>
<dbReference type="GO" id="GO:0005975">
    <property type="term" value="P:carbohydrate metabolic process"/>
    <property type="evidence" value="ECO:0007669"/>
    <property type="project" value="UniProtKB-UniRule"/>
</dbReference>
<dbReference type="UniPathway" id="UPA00115">
    <property type="reaction ID" value="UER00409"/>
</dbReference>
<comment type="catalytic activity">
    <reaction evidence="1 6">
        <text>6-phospho-D-glucono-1,5-lactone + H2O = 6-phospho-D-gluconate + H(+)</text>
        <dbReference type="Rhea" id="RHEA:12556"/>
        <dbReference type="ChEBI" id="CHEBI:15377"/>
        <dbReference type="ChEBI" id="CHEBI:15378"/>
        <dbReference type="ChEBI" id="CHEBI:57955"/>
        <dbReference type="ChEBI" id="CHEBI:58759"/>
        <dbReference type="EC" id="3.1.1.31"/>
    </reaction>
</comment>
<name>A0A3N4LJY3_9PEZI</name>
<dbReference type="EMBL" id="ML121547">
    <property type="protein sequence ID" value="RPB23233.1"/>
    <property type="molecule type" value="Genomic_DNA"/>
</dbReference>
<accession>A0A3N4LJY3</accession>
<keyword evidence="9" id="KW-1185">Reference proteome</keyword>
<evidence type="ECO:0000256" key="3">
    <source>
        <dbReference type="ARBA" id="ARBA00010662"/>
    </source>
</evidence>
<dbReference type="FunFam" id="3.40.50.1360:FF:000005">
    <property type="entry name" value="6-phosphogluconolactonase"/>
    <property type="match status" value="1"/>
</dbReference>
<evidence type="ECO:0000256" key="2">
    <source>
        <dbReference type="ARBA" id="ARBA00004961"/>
    </source>
</evidence>
<evidence type="ECO:0000256" key="4">
    <source>
        <dbReference type="ARBA" id="ARBA00013198"/>
    </source>
</evidence>
<reference evidence="8 9" key="1">
    <citation type="journal article" date="2018" name="Nat. Ecol. Evol.">
        <title>Pezizomycetes genomes reveal the molecular basis of ectomycorrhizal truffle lifestyle.</title>
        <authorList>
            <person name="Murat C."/>
            <person name="Payen T."/>
            <person name="Noel B."/>
            <person name="Kuo A."/>
            <person name="Morin E."/>
            <person name="Chen J."/>
            <person name="Kohler A."/>
            <person name="Krizsan K."/>
            <person name="Balestrini R."/>
            <person name="Da Silva C."/>
            <person name="Montanini B."/>
            <person name="Hainaut M."/>
            <person name="Levati E."/>
            <person name="Barry K.W."/>
            <person name="Belfiori B."/>
            <person name="Cichocki N."/>
            <person name="Clum A."/>
            <person name="Dockter R.B."/>
            <person name="Fauchery L."/>
            <person name="Guy J."/>
            <person name="Iotti M."/>
            <person name="Le Tacon F."/>
            <person name="Lindquist E.A."/>
            <person name="Lipzen A."/>
            <person name="Malagnac F."/>
            <person name="Mello A."/>
            <person name="Molinier V."/>
            <person name="Miyauchi S."/>
            <person name="Poulain J."/>
            <person name="Riccioni C."/>
            <person name="Rubini A."/>
            <person name="Sitrit Y."/>
            <person name="Splivallo R."/>
            <person name="Traeger S."/>
            <person name="Wang M."/>
            <person name="Zifcakova L."/>
            <person name="Wipf D."/>
            <person name="Zambonelli A."/>
            <person name="Paolocci F."/>
            <person name="Nowrousian M."/>
            <person name="Ottonello S."/>
            <person name="Baldrian P."/>
            <person name="Spatafora J.W."/>
            <person name="Henrissat B."/>
            <person name="Nagy L.G."/>
            <person name="Aury J.M."/>
            <person name="Wincker P."/>
            <person name="Grigoriev I.V."/>
            <person name="Bonfante P."/>
            <person name="Martin F.M."/>
        </authorList>
    </citation>
    <scope>NUCLEOTIDE SEQUENCE [LARGE SCALE GENOMIC DNA]</scope>
    <source>
        <strain evidence="8 9">ATCC MYA-4762</strain>
    </source>
</reference>
<dbReference type="PANTHER" id="PTHR11054:SF0">
    <property type="entry name" value="6-PHOSPHOGLUCONOLACTONASE"/>
    <property type="match status" value="1"/>
</dbReference>
<organism evidence="8 9">
    <name type="scientific">Terfezia boudieri ATCC MYA-4762</name>
    <dbReference type="NCBI Taxonomy" id="1051890"/>
    <lineage>
        <taxon>Eukaryota</taxon>
        <taxon>Fungi</taxon>
        <taxon>Dikarya</taxon>
        <taxon>Ascomycota</taxon>
        <taxon>Pezizomycotina</taxon>
        <taxon>Pezizomycetes</taxon>
        <taxon>Pezizales</taxon>
        <taxon>Pezizaceae</taxon>
        <taxon>Terfezia</taxon>
    </lineage>
</organism>
<comment type="pathway">
    <text evidence="2 6">Carbohydrate degradation; pentose phosphate pathway; D-ribulose 5-phosphate from D-glucose 6-phosphate (oxidative stage): step 2/3.</text>
</comment>
<dbReference type="CDD" id="cd01400">
    <property type="entry name" value="6PGL"/>
    <property type="match status" value="1"/>
</dbReference>